<reference evidence="4" key="1">
    <citation type="submission" date="2022-08" db="UniProtKB">
        <authorList>
            <consortium name="EnsemblMetazoa"/>
        </authorList>
    </citation>
    <scope>IDENTIFICATION</scope>
    <source>
        <strain evidence="4">05x7-T-G4-1.051#20</strain>
    </source>
</reference>
<keyword evidence="2" id="KW-0732">Signal</keyword>
<dbReference type="InterPro" id="IPR003582">
    <property type="entry name" value="ShKT_dom"/>
</dbReference>
<evidence type="ECO:0000256" key="2">
    <source>
        <dbReference type="SAM" id="SignalP"/>
    </source>
</evidence>
<feature type="chain" id="PRO_5042431886" description="ShKT domain-containing protein" evidence="2">
    <location>
        <begin position="21"/>
        <end position="243"/>
    </location>
</feature>
<feature type="domain" description="ShKT" evidence="3">
    <location>
        <begin position="61"/>
        <end position="95"/>
    </location>
</feature>
<sequence>MNIIVRLTVLAARCVTICQCDTCVDTPPDCAEYTKSSCTAPYVNWAYSNCKAYCGFCHTECHNKRSDCHEYGKQVCQLPYVSWAKENCEQYCGFCGHDLKCLYSPWEDLTPCIAVCGLGLKVQVRTFVMVKQGTPLAKDCNESLIKNTTCAKHTCTVPPTAVVKVPVTEPSVVTLKTHVDTGVLDHHGPLIPVDPDTVKDVIKAGTTVVEELAIGALFAELLPMIAFIGKRDVTEQTRALKTL</sequence>
<evidence type="ECO:0000313" key="4">
    <source>
        <dbReference type="EnsemblMetazoa" id="G32871.1:cds"/>
    </source>
</evidence>
<proteinExistence type="predicted"/>
<dbReference type="PANTHER" id="PTHR21724">
    <property type="entry name" value="SHKT DOMAIN-CONTAINING PROTEIN"/>
    <property type="match status" value="1"/>
</dbReference>
<dbReference type="Pfam" id="PF00090">
    <property type="entry name" value="TSP_1"/>
    <property type="match status" value="1"/>
</dbReference>
<keyword evidence="1" id="KW-1015">Disulfide bond</keyword>
<dbReference type="EnsemblMetazoa" id="G32871.3">
    <property type="protein sequence ID" value="G32871.3:cds"/>
    <property type="gene ID" value="G32871"/>
</dbReference>
<evidence type="ECO:0000259" key="3">
    <source>
        <dbReference type="PROSITE" id="PS51670"/>
    </source>
</evidence>
<dbReference type="PROSITE" id="PS51670">
    <property type="entry name" value="SHKT"/>
    <property type="match status" value="2"/>
</dbReference>
<keyword evidence="5" id="KW-1185">Reference proteome</keyword>
<comment type="caution">
    <text evidence="1">Lacks conserved residue(s) required for the propagation of feature annotation.</text>
</comment>
<dbReference type="AlphaFoldDB" id="A0A8W8ML96"/>
<evidence type="ECO:0000256" key="1">
    <source>
        <dbReference type="PROSITE-ProRule" id="PRU01005"/>
    </source>
</evidence>
<dbReference type="PANTHER" id="PTHR21724:SF109">
    <property type="entry name" value="SHKT DOMAIN-CONTAINING PROTEIN"/>
    <property type="match status" value="1"/>
</dbReference>
<name>A0A8W8ML96_MAGGI</name>
<feature type="disulfide bond" evidence="1">
    <location>
        <begin position="61"/>
        <end position="95"/>
    </location>
</feature>
<evidence type="ECO:0000313" key="5">
    <source>
        <dbReference type="Proteomes" id="UP000005408"/>
    </source>
</evidence>
<dbReference type="InterPro" id="IPR036383">
    <property type="entry name" value="TSP1_rpt_sf"/>
</dbReference>
<dbReference type="Proteomes" id="UP000005408">
    <property type="component" value="Unassembled WGS sequence"/>
</dbReference>
<dbReference type="Gene3D" id="2.20.100.10">
    <property type="entry name" value="Thrombospondin type-1 (TSP1) repeat"/>
    <property type="match status" value="1"/>
</dbReference>
<organism evidence="4 5">
    <name type="scientific">Magallana gigas</name>
    <name type="common">Pacific oyster</name>
    <name type="synonym">Crassostrea gigas</name>
    <dbReference type="NCBI Taxonomy" id="29159"/>
    <lineage>
        <taxon>Eukaryota</taxon>
        <taxon>Metazoa</taxon>
        <taxon>Spiralia</taxon>
        <taxon>Lophotrochozoa</taxon>
        <taxon>Mollusca</taxon>
        <taxon>Bivalvia</taxon>
        <taxon>Autobranchia</taxon>
        <taxon>Pteriomorphia</taxon>
        <taxon>Ostreida</taxon>
        <taxon>Ostreoidea</taxon>
        <taxon>Ostreidae</taxon>
        <taxon>Magallana</taxon>
    </lineage>
</organism>
<accession>A0A8W8ML96</accession>
<dbReference type="InterPro" id="IPR000884">
    <property type="entry name" value="TSP1_rpt"/>
</dbReference>
<feature type="disulfide bond" evidence="1">
    <location>
        <begin position="23"/>
        <end position="57"/>
    </location>
</feature>
<dbReference type="Pfam" id="PF01549">
    <property type="entry name" value="ShK"/>
    <property type="match status" value="2"/>
</dbReference>
<dbReference type="SMART" id="SM00254">
    <property type="entry name" value="ShKT"/>
    <property type="match status" value="2"/>
</dbReference>
<protein>
    <recommendedName>
        <fullName evidence="3">ShKT domain-containing protein</fullName>
    </recommendedName>
</protein>
<dbReference type="EnsemblMetazoa" id="G32871.4">
    <property type="protein sequence ID" value="G32871.4:cds"/>
    <property type="gene ID" value="G32871"/>
</dbReference>
<feature type="signal peptide" evidence="2">
    <location>
        <begin position="1"/>
        <end position="20"/>
    </location>
</feature>
<feature type="domain" description="ShKT" evidence="3">
    <location>
        <begin position="23"/>
        <end position="57"/>
    </location>
</feature>
<dbReference type="EnsemblMetazoa" id="G32871.1">
    <property type="protein sequence ID" value="G32871.1:cds"/>
    <property type="gene ID" value="G32871"/>
</dbReference>